<dbReference type="AlphaFoldDB" id="A0A9Q8VBI9"/>
<feature type="region of interest" description="Disordered" evidence="1">
    <location>
        <begin position="1"/>
        <end position="88"/>
    </location>
</feature>
<feature type="region of interest" description="Disordered" evidence="1">
    <location>
        <begin position="263"/>
        <end position="287"/>
    </location>
</feature>
<protein>
    <submittedName>
        <fullName evidence="2">Uncharacterized protein</fullName>
    </submittedName>
</protein>
<dbReference type="KEGG" id="ptkz:JDV02_006645"/>
<evidence type="ECO:0000256" key="1">
    <source>
        <dbReference type="SAM" id="MobiDB-lite"/>
    </source>
</evidence>
<name>A0A9Q8VBI9_9HYPO</name>
<keyword evidence="3" id="KW-1185">Reference proteome</keyword>
<evidence type="ECO:0000313" key="3">
    <source>
        <dbReference type="Proteomes" id="UP000829364"/>
    </source>
</evidence>
<dbReference type="EMBL" id="CP086359">
    <property type="protein sequence ID" value="UNI20570.1"/>
    <property type="molecule type" value="Genomic_DNA"/>
</dbReference>
<dbReference type="OrthoDB" id="4927521at2759"/>
<feature type="compositionally biased region" description="Basic residues" evidence="1">
    <location>
        <begin position="60"/>
        <end position="73"/>
    </location>
</feature>
<feature type="region of interest" description="Disordered" evidence="1">
    <location>
        <begin position="170"/>
        <end position="189"/>
    </location>
</feature>
<reference evidence="2" key="1">
    <citation type="submission" date="2021-11" db="EMBL/GenBank/DDBJ databases">
        <title>Purpureocillium_takamizusanense_genome.</title>
        <authorList>
            <person name="Nguyen N.-H."/>
        </authorList>
    </citation>
    <scope>NUCLEOTIDE SEQUENCE</scope>
    <source>
        <strain evidence="2">PT3</strain>
    </source>
</reference>
<evidence type="ECO:0000313" key="2">
    <source>
        <dbReference type="EMBL" id="UNI20570.1"/>
    </source>
</evidence>
<feature type="compositionally biased region" description="Pro residues" evidence="1">
    <location>
        <begin position="13"/>
        <end position="22"/>
    </location>
</feature>
<dbReference type="Proteomes" id="UP000829364">
    <property type="component" value="Chromosome 6"/>
</dbReference>
<dbReference type="GeneID" id="72068594"/>
<organism evidence="2 3">
    <name type="scientific">Purpureocillium takamizusanense</name>
    <dbReference type="NCBI Taxonomy" id="2060973"/>
    <lineage>
        <taxon>Eukaryota</taxon>
        <taxon>Fungi</taxon>
        <taxon>Dikarya</taxon>
        <taxon>Ascomycota</taxon>
        <taxon>Pezizomycotina</taxon>
        <taxon>Sordariomycetes</taxon>
        <taxon>Hypocreomycetidae</taxon>
        <taxon>Hypocreales</taxon>
        <taxon>Ophiocordycipitaceae</taxon>
        <taxon>Purpureocillium</taxon>
    </lineage>
</organism>
<dbReference type="RefSeq" id="XP_047844051.1">
    <property type="nucleotide sequence ID" value="XM_047988060.1"/>
</dbReference>
<sequence>MDVPDSWLFEPPISEPPAPQPTMSPSAPNAVPVDEVPPPPMTASELESAASRPMTPTPLRVRRRRNHVRHQHPYRNDGSAPLMASQQPIESLARKLSQQTLMARRDQDHDSSERMPTTLMAASLTEDSMQGHEPARYDDSAMEIDPVEADDLEPLRLPLPRSVEMMRRRRMLSRRQVPSSARRGPDVTAKMPEPVEALPLLSRSISDLAMKSIEPDSLPPVGTTKDETIDALDPIETLLPPRRAARSTIPATEELYYRTEGVRHPHPYSTTNATEPLEPIEPTLPSRKPTRSLEALVMRPLPGTWRDHPPIEALSKDSATVPEPEADEGFCDGADELSWLNDCGSSLAGPSRLIQSNGVLRFKRSSEAAMQCSVVVQKTARMRRRRQRKQEVRSRASSLIPTSFMDCPDVPVPYLNQGGPALAVDKESAEPRLDYDGIR</sequence>
<gene>
    <name evidence="2" type="ORF">JDV02_006645</name>
</gene>
<feature type="compositionally biased region" description="Low complexity" evidence="1">
    <location>
        <begin position="274"/>
        <end position="285"/>
    </location>
</feature>
<proteinExistence type="predicted"/>
<accession>A0A9Q8VBI9</accession>